<evidence type="ECO:0000313" key="1">
    <source>
        <dbReference type="EMBL" id="KAI8549603.1"/>
    </source>
</evidence>
<protein>
    <submittedName>
        <fullName evidence="1">Uncharacterized protein</fullName>
    </submittedName>
</protein>
<evidence type="ECO:0000313" key="2">
    <source>
        <dbReference type="Proteomes" id="UP001062846"/>
    </source>
</evidence>
<gene>
    <name evidence="1" type="ORF">RHMOL_Rhmol06G0037800</name>
</gene>
<accession>A0ACC0N8J6</accession>
<name>A0ACC0N8J6_RHOML</name>
<comment type="caution">
    <text evidence="1">The sequence shown here is derived from an EMBL/GenBank/DDBJ whole genome shotgun (WGS) entry which is preliminary data.</text>
</comment>
<proteinExistence type="predicted"/>
<dbReference type="EMBL" id="CM046393">
    <property type="protein sequence ID" value="KAI8549603.1"/>
    <property type="molecule type" value="Genomic_DNA"/>
</dbReference>
<organism evidence="1 2">
    <name type="scientific">Rhododendron molle</name>
    <name type="common">Chinese azalea</name>
    <name type="synonym">Azalea mollis</name>
    <dbReference type="NCBI Taxonomy" id="49168"/>
    <lineage>
        <taxon>Eukaryota</taxon>
        <taxon>Viridiplantae</taxon>
        <taxon>Streptophyta</taxon>
        <taxon>Embryophyta</taxon>
        <taxon>Tracheophyta</taxon>
        <taxon>Spermatophyta</taxon>
        <taxon>Magnoliopsida</taxon>
        <taxon>eudicotyledons</taxon>
        <taxon>Gunneridae</taxon>
        <taxon>Pentapetalae</taxon>
        <taxon>asterids</taxon>
        <taxon>Ericales</taxon>
        <taxon>Ericaceae</taxon>
        <taxon>Ericoideae</taxon>
        <taxon>Rhodoreae</taxon>
        <taxon>Rhododendron</taxon>
    </lineage>
</organism>
<dbReference type="Proteomes" id="UP001062846">
    <property type="component" value="Chromosome 6"/>
</dbReference>
<keyword evidence="2" id="KW-1185">Reference proteome</keyword>
<reference evidence="1" key="1">
    <citation type="submission" date="2022-02" db="EMBL/GenBank/DDBJ databases">
        <title>Plant Genome Project.</title>
        <authorList>
            <person name="Zhang R.-G."/>
        </authorList>
    </citation>
    <scope>NUCLEOTIDE SEQUENCE</scope>
    <source>
        <strain evidence="1">AT1</strain>
    </source>
</reference>
<sequence length="442" mass="50349">MAAYYPTLSNQRDILPVPYLGDHKQDPDPEPPYPPTNLMYMNQYTSAASFQDLFSGASPSLYDPSVGARDELEFIPPTSERTSVQIASGEQNLRCQELSLSLGMQLTSGVHVPSFGYQYADSDNTYNTIKFGDLTSPYGAMGTNDMHFSSNICEPSGVGSTTCNSKYLKAAQQLLNELVNVQEAMKQFETNKHKDSYDMKMNGSSSDPHESSQSTTKCSPEISPSERQDMQNKLSKLMSMLDEVETRYRQYHHQMQILVSSFEMVSGHGAAIPYTLLALKTISRHFRSLHDAINSQIKAIQIKLGDQESAQRVLPRLRFVEQKLRQQKQFGIVRHSWRPQRGLPESSVSILRAWLFEHFLHPYPKESEKVTLAKKTGLSRRQVANWFINARVRLWKPMVEEMYKEEFSEVDFKFSPELLTKAATDKSWPQEDMGDELHDFVV</sequence>